<dbReference type="InterPro" id="IPR000757">
    <property type="entry name" value="Beta-glucanase-like"/>
</dbReference>
<dbReference type="AlphaFoldDB" id="A0A1H3GMR3"/>
<organism evidence="4 5">
    <name type="scientific">Evansella caseinilytica</name>
    <dbReference type="NCBI Taxonomy" id="1503961"/>
    <lineage>
        <taxon>Bacteria</taxon>
        <taxon>Bacillati</taxon>
        <taxon>Bacillota</taxon>
        <taxon>Bacilli</taxon>
        <taxon>Bacillales</taxon>
        <taxon>Bacillaceae</taxon>
        <taxon>Evansella</taxon>
    </lineage>
</organism>
<sequence length="454" mass="51018">MREKWIYLLLTIVVIIPIFSTGTKANNEAADATENLVFNGDFAGGTAGWETWNGEGGSSSFTVDNGTAEMNVTSIAGIHPEWGVPISWSTQLFQSGIQLEGGKTYQLSFRARATTERPIEVEYNGILGNLKQPFLITTEAATYTHEFTVFQDAPLKLIFLLGNVISGDAVTPNTPHSVFFDEVVIREIEEEDPETDREWRLVWSDEFDGTELDRTKWQYDTGNGFYSDGEWVPGWGNQELQYYSENNVRVEDGKLMIEAREETTTDEHGTYAYTSGKITTDGLFSQAYGKFEARIKLPAGQGYWPAFWMMPQDDVYGGWAASGEIDIMENRGSEQNSVGAAIHYGGPWPRNIHAGGTYVFPAGQSTTDFQVYSLEWEPGEIRWYVNGNLYTKITDWYSENGEYPAPFDQPFYLILNLAVGGWYGGNPDDTTIFPGQMVVDYVRVYEESQENGNR</sequence>
<evidence type="ECO:0000313" key="5">
    <source>
        <dbReference type="Proteomes" id="UP000198935"/>
    </source>
</evidence>
<dbReference type="OrthoDB" id="9809583at2"/>
<evidence type="ECO:0000256" key="1">
    <source>
        <dbReference type="ARBA" id="ARBA00006865"/>
    </source>
</evidence>
<dbReference type="GO" id="GO:0005975">
    <property type="term" value="P:carbohydrate metabolic process"/>
    <property type="evidence" value="ECO:0007669"/>
    <property type="project" value="InterPro"/>
</dbReference>
<evidence type="ECO:0000313" key="4">
    <source>
        <dbReference type="EMBL" id="SDY04397.1"/>
    </source>
</evidence>
<dbReference type="InterPro" id="IPR013320">
    <property type="entry name" value="ConA-like_dom_sf"/>
</dbReference>
<proteinExistence type="inferred from homology"/>
<dbReference type="InterPro" id="IPR008979">
    <property type="entry name" value="Galactose-bd-like_sf"/>
</dbReference>
<dbReference type="CDD" id="cd08023">
    <property type="entry name" value="GH16_laminarinase_like"/>
    <property type="match status" value="1"/>
</dbReference>
<evidence type="ECO:0000259" key="3">
    <source>
        <dbReference type="PROSITE" id="PS51762"/>
    </source>
</evidence>
<dbReference type="EMBL" id="FNPI01000001">
    <property type="protein sequence ID" value="SDY04397.1"/>
    <property type="molecule type" value="Genomic_DNA"/>
</dbReference>
<name>A0A1H3GMR3_9BACI</name>
<comment type="similarity">
    <text evidence="1">Belongs to the glycosyl hydrolase 16 family.</text>
</comment>
<accession>A0A1H3GMR3</accession>
<dbReference type="SUPFAM" id="SSF49899">
    <property type="entry name" value="Concanavalin A-like lectins/glucanases"/>
    <property type="match status" value="1"/>
</dbReference>
<dbReference type="PANTHER" id="PTHR10963">
    <property type="entry name" value="GLYCOSYL HYDROLASE-RELATED"/>
    <property type="match status" value="1"/>
</dbReference>
<feature type="domain" description="GH16" evidence="3">
    <location>
        <begin position="164"/>
        <end position="450"/>
    </location>
</feature>
<dbReference type="STRING" id="1503961.SAMN05421736_101217"/>
<dbReference type="PROSITE" id="PS51762">
    <property type="entry name" value="GH16_2"/>
    <property type="match status" value="1"/>
</dbReference>
<keyword evidence="2" id="KW-0378">Hydrolase</keyword>
<reference evidence="5" key="1">
    <citation type="submission" date="2016-10" db="EMBL/GenBank/DDBJ databases">
        <authorList>
            <person name="Varghese N."/>
            <person name="Submissions S."/>
        </authorList>
    </citation>
    <scope>NUCLEOTIDE SEQUENCE [LARGE SCALE GENOMIC DNA]</scope>
    <source>
        <strain evidence="5">SP</strain>
    </source>
</reference>
<dbReference type="GO" id="GO:0004553">
    <property type="term" value="F:hydrolase activity, hydrolyzing O-glycosyl compounds"/>
    <property type="evidence" value="ECO:0007669"/>
    <property type="project" value="InterPro"/>
</dbReference>
<keyword evidence="5" id="KW-1185">Reference proteome</keyword>
<protein>
    <submittedName>
        <fullName evidence="4">Carbohydrate binding domain-containing protein</fullName>
    </submittedName>
</protein>
<dbReference type="Pfam" id="PF00722">
    <property type="entry name" value="Glyco_hydro_16"/>
    <property type="match status" value="1"/>
</dbReference>
<dbReference type="Gene3D" id="2.60.120.260">
    <property type="entry name" value="Galactose-binding domain-like"/>
    <property type="match status" value="1"/>
</dbReference>
<evidence type="ECO:0000256" key="2">
    <source>
        <dbReference type="ARBA" id="ARBA00022801"/>
    </source>
</evidence>
<gene>
    <name evidence="4" type="ORF">SAMN05421736_101217</name>
</gene>
<dbReference type="PANTHER" id="PTHR10963:SF55">
    <property type="entry name" value="GLYCOSIDE HYDROLASE FAMILY 16 PROTEIN"/>
    <property type="match status" value="1"/>
</dbReference>
<dbReference type="InterPro" id="IPR003305">
    <property type="entry name" value="CenC_carb-bd"/>
</dbReference>
<dbReference type="Pfam" id="PF02018">
    <property type="entry name" value="CBM_4_9"/>
    <property type="match status" value="1"/>
</dbReference>
<dbReference type="InterPro" id="IPR050546">
    <property type="entry name" value="Glycosyl_Hydrlase_16"/>
</dbReference>
<dbReference type="SUPFAM" id="SSF49785">
    <property type="entry name" value="Galactose-binding domain-like"/>
    <property type="match status" value="1"/>
</dbReference>
<dbReference type="Proteomes" id="UP000198935">
    <property type="component" value="Unassembled WGS sequence"/>
</dbReference>
<dbReference type="Gene3D" id="2.60.120.200">
    <property type="match status" value="1"/>
</dbReference>